<sequence>MWPRMRALSSFRKGGQYQKSTSLNVNEEYLSVLRTDSYADYFTKAQSLAQHPSPASYAHLSQSLLEPGQDTVAALLDSPVFSKNSVAAPLRDYFDVSADASRICTALLDRLRRTRANHRFIRNALDLVKQAHSSGSSAMAELGSFNRSKNPFSTRNEFDAIRVRYSAMLAHLKRKKKKVVRKILLLKCLNRGSKIALTAACGALATLVAVLAVHTLSGLVLGPALFGFSPPLGGLIKKKVKALSKLGLLRTGLRLRRAREELDAAAKGTYILNRDFDTMSRLVERLRDEIEHRKAMIRFCLERREDRFALMEVVKELGKTDEAFMEQVEELEEHVYLCLVTINRARVLVTKEITLSQGGKVAAVR</sequence>
<dbReference type="Pfam" id="PF05055">
    <property type="entry name" value="DUF677"/>
    <property type="match status" value="1"/>
</dbReference>
<feature type="transmembrane region" description="Helical" evidence="6">
    <location>
        <begin position="195"/>
        <end position="213"/>
    </location>
</feature>
<dbReference type="EMBL" id="JAINDJ010000006">
    <property type="protein sequence ID" value="KAG9444268.1"/>
    <property type="molecule type" value="Genomic_DNA"/>
</dbReference>
<dbReference type="PANTHER" id="PTHR31113">
    <property type="entry name" value="UPF0496 PROTEIN 3-RELATED"/>
    <property type="match status" value="1"/>
</dbReference>
<evidence type="ECO:0000256" key="4">
    <source>
        <dbReference type="ARBA" id="ARBA00022989"/>
    </source>
</evidence>
<proteinExistence type="inferred from homology"/>
<evidence type="ECO:0000256" key="3">
    <source>
        <dbReference type="ARBA" id="ARBA00022692"/>
    </source>
</evidence>
<keyword evidence="4 6" id="KW-1133">Transmembrane helix</keyword>
<dbReference type="PANTHER" id="PTHR31113:SF2">
    <property type="entry name" value="OS04G0423200 PROTEIN"/>
    <property type="match status" value="1"/>
</dbReference>
<protein>
    <submittedName>
        <fullName evidence="7">Uncharacterized protein</fullName>
    </submittedName>
</protein>
<evidence type="ECO:0000256" key="1">
    <source>
        <dbReference type="ARBA" id="ARBA00004370"/>
    </source>
</evidence>
<dbReference type="InterPro" id="IPR007749">
    <property type="entry name" value="DUF677"/>
</dbReference>
<comment type="similarity">
    <text evidence="2">Belongs to the UPF0496 family.</text>
</comment>
<evidence type="ECO:0000313" key="8">
    <source>
        <dbReference type="Proteomes" id="UP000825729"/>
    </source>
</evidence>
<dbReference type="Proteomes" id="UP000825729">
    <property type="component" value="Unassembled WGS sequence"/>
</dbReference>
<keyword evidence="5 6" id="KW-0472">Membrane</keyword>
<gene>
    <name evidence="7" type="ORF">H6P81_015608</name>
</gene>
<evidence type="ECO:0000256" key="6">
    <source>
        <dbReference type="SAM" id="Phobius"/>
    </source>
</evidence>
<evidence type="ECO:0000313" key="7">
    <source>
        <dbReference type="EMBL" id="KAG9444268.1"/>
    </source>
</evidence>
<evidence type="ECO:0000256" key="2">
    <source>
        <dbReference type="ARBA" id="ARBA00009074"/>
    </source>
</evidence>
<keyword evidence="3 6" id="KW-0812">Transmembrane</keyword>
<reference evidence="7 8" key="1">
    <citation type="submission" date="2021-07" db="EMBL/GenBank/DDBJ databases">
        <title>The Aristolochia fimbriata genome: insights into angiosperm evolution, floral development and chemical biosynthesis.</title>
        <authorList>
            <person name="Jiao Y."/>
        </authorList>
    </citation>
    <scope>NUCLEOTIDE SEQUENCE [LARGE SCALE GENOMIC DNA]</scope>
    <source>
        <strain evidence="7">IBCAS-2021</strain>
        <tissue evidence="7">Leaf</tissue>
    </source>
</reference>
<comment type="caution">
    <text evidence="7">The sequence shown here is derived from an EMBL/GenBank/DDBJ whole genome shotgun (WGS) entry which is preliminary data.</text>
</comment>
<dbReference type="GO" id="GO:0016020">
    <property type="term" value="C:membrane"/>
    <property type="evidence" value="ECO:0007669"/>
    <property type="project" value="UniProtKB-SubCell"/>
</dbReference>
<keyword evidence="8" id="KW-1185">Reference proteome</keyword>
<evidence type="ECO:0000256" key="5">
    <source>
        <dbReference type="ARBA" id="ARBA00023136"/>
    </source>
</evidence>
<name>A0AAV7E6I3_ARIFI</name>
<comment type="subcellular location">
    <subcellularLocation>
        <location evidence="1">Membrane</location>
    </subcellularLocation>
</comment>
<organism evidence="7 8">
    <name type="scientific">Aristolochia fimbriata</name>
    <name type="common">White veined hardy Dutchman's pipe vine</name>
    <dbReference type="NCBI Taxonomy" id="158543"/>
    <lineage>
        <taxon>Eukaryota</taxon>
        <taxon>Viridiplantae</taxon>
        <taxon>Streptophyta</taxon>
        <taxon>Embryophyta</taxon>
        <taxon>Tracheophyta</taxon>
        <taxon>Spermatophyta</taxon>
        <taxon>Magnoliopsida</taxon>
        <taxon>Magnoliidae</taxon>
        <taxon>Piperales</taxon>
        <taxon>Aristolochiaceae</taxon>
        <taxon>Aristolochia</taxon>
    </lineage>
</organism>
<dbReference type="AlphaFoldDB" id="A0AAV7E6I3"/>
<accession>A0AAV7E6I3</accession>